<feature type="region of interest" description="Disordered" evidence="1">
    <location>
        <begin position="1"/>
        <end position="20"/>
    </location>
</feature>
<dbReference type="Gene3D" id="3.30.360.10">
    <property type="entry name" value="Dihydrodipicolinate Reductase, domain 2"/>
    <property type="match status" value="1"/>
</dbReference>
<organism evidence="2 3">
    <name type="scientific">Candidatus Nitrospira allomarina</name>
    <dbReference type="NCBI Taxonomy" id="3020900"/>
    <lineage>
        <taxon>Bacteria</taxon>
        <taxon>Pseudomonadati</taxon>
        <taxon>Nitrospirota</taxon>
        <taxon>Nitrospiria</taxon>
        <taxon>Nitrospirales</taxon>
        <taxon>Nitrospiraceae</taxon>
        <taxon>Nitrospira</taxon>
    </lineage>
</organism>
<dbReference type="Proteomes" id="UP001302719">
    <property type="component" value="Chromosome"/>
</dbReference>
<evidence type="ECO:0000313" key="3">
    <source>
        <dbReference type="Proteomes" id="UP001302719"/>
    </source>
</evidence>
<evidence type="ECO:0000256" key="1">
    <source>
        <dbReference type="SAM" id="MobiDB-lite"/>
    </source>
</evidence>
<proteinExistence type="predicted"/>
<accession>A0AA96GFQ7</accession>
<keyword evidence="3" id="KW-1185">Reference proteome</keyword>
<dbReference type="RefSeq" id="WP_312640868.1">
    <property type="nucleotide sequence ID" value="NZ_CP116967.1"/>
</dbReference>
<dbReference type="AlphaFoldDB" id="A0AA96GFQ7"/>
<protein>
    <submittedName>
        <fullName evidence="2">Uncharacterized protein</fullName>
    </submittedName>
</protein>
<dbReference type="EMBL" id="CP116967">
    <property type="protein sequence ID" value="WNM56936.1"/>
    <property type="molecule type" value="Genomic_DNA"/>
</dbReference>
<gene>
    <name evidence="2" type="ORF">PP769_13240</name>
</gene>
<name>A0AA96GFQ7_9BACT</name>
<evidence type="ECO:0000313" key="2">
    <source>
        <dbReference type="EMBL" id="WNM56936.1"/>
    </source>
</evidence>
<dbReference type="KEGG" id="nall:PP769_13240"/>
<sequence>MMKKRNEEAETSRSHGDDTRSDALGFFLAVVDSVLKPHPPDSSYKRGGWGPKEATTLIETDGGWLNSVSLQA</sequence>
<reference evidence="2 3" key="1">
    <citation type="submission" date="2023-01" db="EMBL/GenBank/DDBJ databases">
        <title>Cultivation and genomic characterization of new, ubiquitous marine nitrite-oxidizing bacteria from the Nitrospirales.</title>
        <authorList>
            <person name="Mueller A.J."/>
            <person name="Daebeler A."/>
            <person name="Herbold C.W."/>
            <person name="Kirkegaard R.H."/>
            <person name="Daims H."/>
        </authorList>
    </citation>
    <scope>NUCLEOTIDE SEQUENCE [LARGE SCALE GENOMIC DNA]</scope>
    <source>
        <strain evidence="2 3">VA</strain>
    </source>
</reference>